<gene>
    <name evidence="2" type="ORF">FBZ95_12115</name>
</gene>
<dbReference type="RefSeq" id="WP_080138917.1">
    <property type="nucleotide sequence ID" value="NZ_LWIG01000039.1"/>
</dbReference>
<evidence type="ECO:0000313" key="3">
    <source>
        <dbReference type="Proteomes" id="UP000315914"/>
    </source>
</evidence>
<reference evidence="2 3" key="1">
    <citation type="submission" date="2019-06" db="EMBL/GenBank/DDBJ databases">
        <title>Genomic Encyclopedia of Type Strains, Phase IV (KMG-V): Genome sequencing to study the core and pangenomes of soil and plant-associated prokaryotes.</title>
        <authorList>
            <person name="Whitman W."/>
        </authorList>
    </citation>
    <scope>NUCLEOTIDE SEQUENCE [LARGE SCALE GENOMIC DNA]</scope>
    <source>
        <strain evidence="2 3">BR 10556</strain>
    </source>
</reference>
<dbReference type="EMBL" id="VITW01000021">
    <property type="protein sequence ID" value="TWB65902.1"/>
    <property type="molecule type" value="Genomic_DNA"/>
</dbReference>
<proteinExistence type="predicted"/>
<evidence type="ECO:0000256" key="1">
    <source>
        <dbReference type="SAM" id="MobiDB-lite"/>
    </source>
</evidence>
<accession>A0A560HKG0</accession>
<organism evidence="2 3">
    <name type="scientific">Bradyrhizobium sacchari</name>
    <dbReference type="NCBI Taxonomy" id="1399419"/>
    <lineage>
        <taxon>Bacteria</taxon>
        <taxon>Pseudomonadati</taxon>
        <taxon>Pseudomonadota</taxon>
        <taxon>Alphaproteobacteria</taxon>
        <taxon>Hyphomicrobiales</taxon>
        <taxon>Nitrobacteraceae</taxon>
        <taxon>Bradyrhizobium</taxon>
    </lineage>
</organism>
<protein>
    <submittedName>
        <fullName evidence="2">Uncharacterized protein</fullName>
    </submittedName>
</protein>
<feature type="region of interest" description="Disordered" evidence="1">
    <location>
        <begin position="70"/>
        <end position="102"/>
    </location>
</feature>
<sequence length="102" mass="10395">MPRRMSVWLGAIQTPTPLGVGIVQQFKNPPQRFTIYVPVNVHATAIAKLNLDDSGPHALRRGEDAGCGVLIDSGAGAGVSSTGPRDPTASPPDGPGALAGAK</sequence>
<dbReference type="Proteomes" id="UP000315914">
    <property type="component" value="Unassembled WGS sequence"/>
</dbReference>
<name>A0A560HKG0_9BRAD</name>
<keyword evidence="3" id="KW-1185">Reference proteome</keyword>
<dbReference type="AlphaFoldDB" id="A0A560HKG0"/>
<evidence type="ECO:0000313" key="2">
    <source>
        <dbReference type="EMBL" id="TWB65902.1"/>
    </source>
</evidence>
<comment type="caution">
    <text evidence="2">The sequence shown here is derived from an EMBL/GenBank/DDBJ whole genome shotgun (WGS) entry which is preliminary data.</text>
</comment>